<name>A0A2R4QLB4_9ASPA</name>
<dbReference type="AlphaFoldDB" id="A0A2R4QLB4"/>
<accession>A0A2R4QLB4</accession>
<protein>
    <submittedName>
        <fullName evidence="2">Stem-specific protein TSJT1</fullName>
    </submittedName>
</protein>
<sequence length="239" mass="25792">MLGVFSREVAEPPEELVAAGSRTPSPKTRASELVNRFVTRSAPAEVVSIQLGSVGHLVHSHAGDSPFRPRLFAAKDDIFCLFQGMLDNLGNLIQHYGLSKNSNEVLLVIEAYKVLRDRAPHPPSFMLGHLTGNFSFVLFDRKTSTILVASDADGKVPLYWGITADGCLAFADDVEILKGSCGKSLAPFPPGCFYSNSLGGLKSYEHPKNKVTATLADEEEICGATFNVEEAPTVVTAMH</sequence>
<dbReference type="InterPro" id="IPR044828">
    <property type="entry name" value="TSJT1-like"/>
</dbReference>
<dbReference type="InterPro" id="IPR024286">
    <property type="entry name" value="DUF3700"/>
</dbReference>
<dbReference type="Gene3D" id="3.60.20.10">
    <property type="entry name" value="Glutamine Phosphoribosylpyrophosphate, subunit 1, domain 1"/>
    <property type="match status" value="1"/>
</dbReference>
<dbReference type="InterPro" id="IPR029055">
    <property type="entry name" value="Ntn_hydrolases_N"/>
</dbReference>
<dbReference type="EMBL" id="MF797883">
    <property type="protein sequence ID" value="AVY53515.1"/>
    <property type="molecule type" value="mRNA"/>
</dbReference>
<proteinExistence type="evidence at transcript level"/>
<evidence type="ECO:0000313" key="2">
    <source>
        <dbReference type="EMBL" id="AVY53515.1"/>
    </source>
</evidence>
<dbReference type="Pfam" id="PF12481">
    <property type="entry name" value="DUF3700"/>
    <property type="match status" value="1"/>
</dbReference>
<gene>
    <name evidence="2" type="primary">TSJT1</name>
</gene>
<organism evidence="2">
    <name type="scientific">Phalaenopsis hybrid cultivar</name>
    <dbReference type="NCBI Taxonomy" id="200642"/>
    <lineage>
        <taxon>Eukaryota</taxon>
        <taxon>Viridiplantae</taxon>
        <taxon>Streptophyta</taxon>
        <taxon>Embryophyta</taxon>
        <taxon>Tracheophyta</taxon>
        <taxon>Spermatophyta</taxon>
        <taxon>Magnoliopsida</taxon>
        <taxon>Liliopsida</taxon>
        <taxon>Asparagales</taxon>
        <taxon>Orchidaceae</taxon>
        <taxon>Epidendroideae</taxon>
        <taxon>Vandeae</taxon>
        <taxon>Aeridinae</taxon>
        <taxon>Phalaenopsis</taxon>
    </lineage>
</organism>
<dbReference type="SUPFAM" id="SSF56235">
    <property type="entry name" value="N-terminal nucleophile aminohydrolases (Ntn hydrolases)"/>
    <property type="match status" value="1"/>
</dbReference>
<reference evidence="2" key="1">
    <citation type="submission" date="2017-08" db="EMBL/GenBank/DDBJ databases">
        <title>Molecular Cloning and Expression Analysis of a TSJT1 gene from Phalaenopsis.</title>
        <authorList>
            <person name="Xu S."/>
            <person name="Jiang S."/>
            <person name="Cui B."/>
            <person name="Yuan X."/>
        </authorList>
    </citation>
    <scope>NUCLEOTIDE SEQUENCE</scope>
</reference>
<dbReference type="PANTHER" id="PTHR45952">
    <property type="entry name" value="ALUMINUM INDUCED PROTEIN WITH YGL AND LRDR MOTIFS"/>
    <property type="match status" value="1"/>
</dbReference>
<dbReference type="PANTHER" id="PTHR45952:SF5">
    <property type="entry name" value="ALUMINUM INDUCED PROTEIN WITH YGL AND LRDR MOTIFS"/>
    <property type="match status" value="1"/>
</dbReference>
<evidence type="ECO:0000259" key="1">
    <source>
        <dbReference type="SMART" id="SM01172"/>
    </source>
</evidence>
<dbReference type="SMART" id="SM01172">
    <property type="entry name" value="DUF3700"/>
    <property type="match status" value="1"/>
</dbReference>
<feature type="domain" description="DUF3700" evidence="1">
    <location>
        <begin position="2"/>
        <end position="228"/>
    </location>
</feature>